<feature type="region of interest" description="Disordered" evidence="1">
    <location>
        <begin position="15"/>
        <end position="39"/>
    </location>
</feature>
<organism evidence="2">
    <name type="scientific">Oryza nivara</name>
    <name type="common">Indian wild rice</name>
    <name type="synonym">Oryza sativa f. spontanea</name>
    <dbReference type="NCBI Taxonomy" id="4536"/>
    <lineage>
        <taxon>Eukaryota</taxon>
        <taxon>Viridiplantae</taxon>
        <taxon>Streptophyta</taxon>
        <taxon>Embryophyta</taxon>
        <taxon>Tracheophyta</taxon>
        <taxon>Spermatophyta</taxon>
        <taxon>Magnoliopsida</taxon>
        <taxon>Liliopsida</taxon>
        <taxon>Poales</taxon>
        <taxon>Poaceae</taxon>
        <taxon>BOP clade</taxon>
        <taxon>Oryzoideae</taxon>
        <taxon>Oryzeae</taxon>
        <taxon>Oryzinae</taxon>
        <taxon>Oryza</taxon>
    </lineage>
</organism>
<evidence type="ECO:0000313" key="2">
    <source>
        <dbReference type="EnsemblPlants" id="ONIVA02G37320.1"/>
    </source>
</evidence>
<dbReference type="HOGENOM" id="CLU_2871284_0_0_1"/>
<protein>
    <submittedName>
        <fullName evidence="2">Uncharacterized protein</fullName>
    </submittedName>
</protein>
<accession>A0A0E0GDU0</accession>
<evidence type="ECO:0000256" key="1">
    <source>
        <dbReference type="SAM" id="MobiDB-lite"/>
    </source>
</evidence>
<dbReference type="Proteomes" id="UP000006591">
    <property type="component" value="Chromosome 2"/>
</dbReference>
<evidence type="ECO:0000313" key="3">
    <source>
        <dbReference type="Proteomes" id="UP000006591"/>
    </source>
</evidence>
<sequence>MVTVTDSFLGPLCRPAGSTAAHGRATQRSNQPILLSHSLPYDDDDDDDVTRIAKWMHVYMDDEER</sequence>
<reference evidence="2" key="1">
    <citation type="submission" date="2015-04" db="UniProtKB">
        <authorList>
            <consortium name="EnsemblPlants"/>
        </authorList>
    </citation>
    <scope>IDENTIFICATION</scope>
    <source>
        <strain evidence="2">SL10</strain>
    </source>
</reference>
<reference evidence="2" key="2">
    <citation type="submission" date="2018-04" db="EMBL/GenBank/DDBJ databases">
        <title>OnivRS2 (Oryza nivara Reference Sequence Version 2).</title>
        <authorList>
            <person name="Zhang J."/>
            <person name="Kudrna D."/>
            <person name="Lee S."/>
            <person name="Talag J."/>
            <person name="Rajasekar S."/>
            <person name="Welchert J."/>
            <person name="Hsing Y.-I."/>
            <person name="Wing R.A."/>
        </authorList>
    </citation>
    <scope>NUCLEOTIDE SEQUENCE [LARGE SCALE GENOMIC DNA]</scope>
    <source>
        <strain evidence="2">SL10</strain>
    </source>
</reference>
<keyword evidence="3" id="KW-1185">Reference proteome</keyword>
<name>A0A0E0GDU0_ORYNI</name>
<dbReference type="AlphaFoldDB" id="A0A0E0GDU0"/>
<dbReference type="EnsemblPlants" id="ONIVA02G37320.1">
    <property type="protein sequence ID" value="ONIVA02G37320.1"/>
    <property type="gene ID" value="ONIVA02G37320"/>
</dbReference>
<dbReference type="OMA" id="TRIAKWM"/>
<dbReference type="Gramene" id="ONIVA02G37320.1">
    <property type="protein sequence ID" value="ONIVA02G37320.1"/>
    <property type="gene ID" value="ONIVA02G37320"/>
</dbReference>
<proteinExistence type="predicted"/>